<feature type="binding site" evidence="4">
    <location>
        <position position="287"/>
    </location>
    <ligand>
        <name>allantoate</name>
        <dbReference type="ChEBI" id="CHEBI:17536"/>
    </ligand>
</feature>
<dbReference type="PANTHER" id="PTHR32494:SF5">
    <property type="entry name" value="ALLANTOATE AMIDOHYDROLASE"/>
    <property type="match status" value="1"/>
</dbReference>
<dbReference type="InterPro" id="IPR002933">
    <property type="entry name" value="Peptidase_M20"/>
</dbReference>
<dbReference type="GO" id="GO:0030145">
    <property type="term" value="F:manganese ion binding"/>
    <property type="evidence" value="ECO:0007669"/>
    <property type="project" value="InterPro"/>
</dbReference>
<dbReference type="AlphaFoldDB" id="A0A0C1U3H9"/>
<evidence type="ECO:0000256" key="1">
    <source>
        <dbReference type="ARBA" id="ARBA00006153"/>
    </source>
</evidence>
<dbReference type="EMBL" id="AYSO01000017">
    <property type="protein sequence ID" value="KIE46033.1"/>
    <property type="molecule type" value="Genomic_DNA"/>
</dbReference>
<feature type="binding site" evidence="3">
    <location>
        <position position="80"/>
    </location>
    <ligand>
        <name>Zn(2+)</name>
        <dbReference type="ChEBI" id="CHEBI:29105"/>
        <label>1</label>
    </ligand>
</feature>
<dbReference type="InterPro" id="IPR036264">
    <property type="entry name" value="Bact_exopeptidase_dim_dom"/>
</dbReference>
<evidence type="ECO:0000313" key="7">
    <source>
        <dbReference type="Proteomes" id="UP000031366"/>
    </source>
</evidence>
<dbReference type="InterPro" id="IPR011650">
    <property type="entry name" value="Peptidase_M20_dimer"/>
</dbReference>
<keyword evidence="3" id="KW-0479">Metal-binding</keyword>
<name>A0A0C1U3H9_9CLOT</name>
<feature type="binding site" evidence="4">
    <location>
        <position position="274"/>
    </location>
    <ligand>
        <name>allantoate</name>
        <dbReference type="ChEBI" id="CHEBI:17536"/>
    </ligand>
</feature>
<keyword evidence="3" id="KW-0862">Zinc</keyword>
<protein>
    <submittedName>
        <fullName evidence="6">Allantoate amidohydrolase</fullName>
        <ecNumber evidence="6">3.5.3.9</ecNumber>
    </submittedName>
</protein>
<feature type="binding site" evidence="4">
    <location>
        <position position="214"/>
    </location>
    <ligand>
        <name>allantoate</name>
        <dbReference type="ChEBI" id="CHEBI:17536"/>
    </ligand>
</feature>
<comment type="similarity">
    <text evidence="1">Belongs to the peptidase M20 family.</text>
</comment>
<evidence type="ECO:0000256" key="2">
    <source>
        <dbReference type="ARBA" id="ARBA00022801"/>
    </source>
</evidence>
<evidence type="ECO:0000256" key="4">
    <source>
        <dbReference type="PIRSR" id="PIRSR001235-2"/>
    </source>
</evidence>
<feature type="binding site" evidence="3">
    <location>
        <position position="189"/>
    </location>
    <ligand>
        <name>Zn(2+)</name>
        <dbReference type="ChEBI" id="CHEBI:29105"/>
        <label>1</label>
    </ligand>
</feature>
<dbReference type="MEROPS" id="M20.976"/>
<feature type="binding site" evidence="3">
    <location>
        <position position="91"/>
    </location>
    <ligand>
        <name>Zn(2+)</name>
        <dbReference type="ChEBI" id="CHEBI:29105"/>
        <label>1</label>
    </ligand>
</feature>
<dbReference type="GO" id="GO:0042803">
    <property type="term" value="F:protein homodimerization activity"/>
    <property type="evidence" value="ECO:0007669"/>
    <property type="project" value="InterPro"/>
</dbReference>
<dbReference type="Proteomes" id="UP000031366">
    <property type="component" value="Unassembled WGS sequence"/>
</dbReference>
<sequence>MSKLLKEIEDMISWISSFGLDDLGGTSRLLYSESWLEVQKGLQKKFEELGMEVRFDEIGNLYGKVIGTDNGNETIATGSHVDTVVNGGKLDGQLGIVGGYLAIKQLLETYGRPKKNLEVISLAEEEGSRFPYVFWGSKNIFGIADKRDVENITDANGIKFVDAMHQCGFGFKKDNTCSIPDVKAFVELHIEQGNTLEMEGKSVGVISSIVGQKRYNITLKGEANHAGTTLMKYRRDVMQVFGKIVTESIEKAKKEGDPLVLTFGKVSVKPNTVNVVPGEALFTMDCRHTDKEFLHSFTKEIEEDMRRIAKEADVEIEIDNWMNEDPVPMDSNIINVIENVCKSENINYKIMHSGAGHDSQIIAPRISTGMIFVPSIKGISHNPAENTKVEDISKGIDTLKATLYQLAYK</sequence>
<dbReference type="CDD" id="cd03884">
    <property type="entry name" value="M20_bAS"/>
    <property type="match status" value="1"/>
</dbReference>
<organism evidence="6 7">
    <name type="scientific">Clostridium argentinense CDC 2741</name>
    <dbReference type="NCBI Taxonomy" id="1418104"/>
    <lineage>
        <taxon>Bacteria</taxon>
        <taxon>Bacillati</taxon>
        <taxon>Bacillota</taxon>
        <taxon>Clostridia</taxon>
        <taxon>Eubacteriales</taxon>
        <taxon>Clostridiaceae</taxon>
        <taxon>Clostridium</taxon>
    </lineage>
</organism>
<gene>
    <name evidence="6" type="primary">allC</name>
    <name evidence="6" type="ORF">U732_1680</name>
</gene>
<feature type="binding site" evidence="3">
    <location>
        <position position="381"/>
    </location>
    <ligand>
        <name>Zn(2+)</name>
        <dbReference type="ChEBI" id="CHEBI:29105"/>
        <label>2</label>
    </ligand>
</feature>
<feature type="binding site" evidence="3">
    <location>
        <position position="126"/>
    </location>
    <ligand>
        <name>Zn(2+)</name>
        <dbReference type="ChEBI" id="CHEBI:29105"/>
        <label>2</label>
    </ligand>
</feature>
<dbReference type="Pfam" id="PF07687">
    <property type="entry name" value="M20_dimer"/>
    <property type="match status" value="1"/>
</dbReference>
<comment type="caution">
    <text evidence="6">The sequence shown here is derived from an EMBL/GenBank/DDBJ whole genome shotgun (WGS) entry which is preliminary data.</text>
</comment>
<dbReference type="NCBIfam" id="NF006768">
    <property type="entry name" value="PRK09290.1-1"/>
    <property type="match status" value="1"/>
</dbReference>
<dbReference type="PANTHER" id="PTHR32494">
    <property type="entry name" value="ALLANTOATE DEIMINASE-RELATED"/>
    <property type="match status" value="1"/>
</dbReference>
<dbReference type="OrthoDB" id="9808195at2"/>
<evidence type="ECO:0000256" key="3">
    <source>
        <dbReference type="PIRSR" id="PIRSR001235-1"/>
    </source>
</evidence>
<keyword evidence="7" id="KW-1185">Reference proteome</keyword>
<dbReference type="Gene3D" id="3.30.70.360">
    <property type="match status" value="1"/>
</dbReference>
<dbReference type="InterPro" id="IPR017591">
    <property type="entry name" value="Allantoate_amidohydrolase"/>
</dbReference>
<dbReference type="Pfam" id="PF01546">
    <property type="entry name" value="Peptidase_M20"/>
    <property type="match status" value="1"/>
</dbReference>
<dbReference type="RefSeq" id="WP_039633485.1">
    <property type="nucleotide sequence ID" value="NZ_AYSO01000017.1"/>
</dbReference>
<dbReference type="EC" id="3.5.3.9" evidence="6"/>
<evidence type="ECO:0000259" key="5">
    <source>
        <dbReference type="Pfam" id="PF07687"/>
    </source>
</evidence>
<dbReference type="GO" id="GO:0047652">
    <property type="term" value="F:allantoate deiminase activity"/>
    <property type="evidence" value="ECO:0007669"/>
    <property type="project" value="UniProtKB-EC"/>
</dbReference>
<dbReference type="NCBIfam" id="TIGR03176">
    <property type="entry name" value="AllC"/>
    <property type="match status" value="1"/>
</dbReference>
<proteinExistence type="inferred from homology"/>
<dbReference type="NCBIfam" id="NF006771">
    <property type="entry name" value="PRK09290.1-5"/>
    <property type="match status" value="1"/>
</dbReference>
<dbReference type="PIRSF" id="PIRSF001235">
    <property type="entry name" value="Amidase_carbamoylase"/>
    <property type="match status" value="1"/>
</dbReference>
<evidence type="ECO:0000313" key="6">
    <source>
        <dbReference type="EMBL" id="KIE46033.1"/>
    </source>
</evidence>
<feature type="binding site" evidence="3">
    <location>
        <position position="91"/>
    </location>
    <ligand>
        <name>Zn(2+)</name>
        <dbReference type="ChEBI" id="CHEBI:29105"/>
        <label>2</label>
    </ligand>
</feature>
<dbReference type="InterPro" id="IPR010158">
    <property type="entry name" value="Amidase_Cbmase"/>
</dbReference>
<accession>A0A0C1U3H9</accession>
<comment type="cofactor">
    <cofactor evidence="3">
        <name>Zn(2+)</name>
        <dbReference type="ChEBI" id="CHEBI:29105"/>
    </cofactor>
    <text evidence="3">Binds 2 Zn(2+) ions per subunit.</text>
</comment>
<dbReference type="Gene3D" id="3.40.630.10">
    <property type="entry name" value="Zn peptidases"/>
    <property type="match status" value="1"/>
</dbReference>
<keyword evidence="2 6" id="KW-0378">Hydrolase</keyword>
<dbReference type="STRING" id="29341.RSJ17_17115"/>
<dbReference type="NCBIfam" id="TIGR01879">
    <property type="entry name" value="hydantase"/>
    <property type="match status" value="1"/>
</dbReference>
<dbReference type="SUPFAM" id="SSF55031">
    <property type="entry name" value="Bacterial exopeptidase dimerisation domain"/>
    <property type="match status" value="1"/>
</dbReference>
<dbReference type="SUPFAM" id="SSF53187">
    <property type="entry name" value="Zn-dependent exopeptidases"/>
    <property type="match status" value="1"/>
</dbReference>
<feature type="domain" description="Peptidase M20 dimerisation" evidence="5">
    <location>
        <begin position="211"/>
        <end position="311"/>
    </location>
</feature>
<reference evidence="6 7" key="1">
    <citation type="journal article" date="2015" name="Infect. Genet. Evol.">
        <title>Genomic sequences of six botulinum neurotoxin-producing strains representing three clostridial species illustrate the mobility and diversity of botulinum neurotoxin genes.</title>
        <authorList>
            <person name="Smith T.J."/>
            <person name="Hill K.K."/>
            <person name="Xie G."/>
            <person name="Foley B.T."/>
            <person name="Williamson C.H."/>
            <person name="Foster J.T."/>
            <person name="Johnson S.L."/>
            <person name="Chertkov O."/>
            <person name="Teshima H."/>
            <person name="Gibbons H.S."/>
            <person name="Johnsky L.A."/>
            <person name="Karavis M.A."/>
            <person name="Smith L.A."/>
        </authorList>
    </citation>
    <scope>NUCLEOTIDE SEQUENCE [LARGE SCALE GENOMIC DNA]</scope>
    <source>
        <strain evidence="6 7">CDC 2741</strain>
    </source>
</reference>
<dbReference type="GO" id="GO:0009442">
    <property type="term" value="P:allantoin assimilation pathway"/>
    <property type="evidence" value="ECO:0007669"/>
    <property type="project" value="InterPro"/>
</dbReference>